<feature type="compositionally biased region" description="Basic and acidic residues" evidence="3">
    <location>
        <begin position="403"/>
        <end position="416"/>
    </location>
</feature>
<evidence type="ECO:0000256" key="3">
    <source>
        <dbReference type="SAM" id="MobiDB-lite"/>
    </source>
</evidence>
<keyword evidence="2" id="KW-0408">Iron</keyword>
<dbReference type="OMA" id="MDEPQHS"/>
<dbReference type="RefSeq" id="WP_013733772.1">
    <property type="nucleotide sequence ID" value="NZ_LMWI01000002.1"/>
</dbReference>
<dbReference type="GO" id="GO:0005506">
    <property type="term" value="F:iron ion binding"/>
    <property type="evidence" value="ECO:0007669"/>
    <property type="project" value="InterPro"/>
</dbReference>
<evidence type="ECO:0000256" key="2">
    <source>
        <dbReference type="RuleBase" id="RU000461"/>
    </source>
</evidence>
<comment type="caution">
    <text evidence="4">The sequence shown here is derived from an EMBL/GenBank/DDBJ whole genome shotgun (WGS) entry which is preliminary data.</text>
</comment>
<evidence type="ECO:0008006" key="6">
    <source>
        <dbReference type="Google" id="ProtNLM"/>
    </source>
</evidence>
<dbReference type="GO" id="GO:0020037">
    <property type="term" value="F:heme binding"/>
    <property type="evidence" value="ECO:0007669"/>
    <property type="project" value="InterPro"/>
</dbReference>
<comment type="similarity">
    <text evidence="1 2">Belongs to the cytochrome P450 family.</text>
</comment>
<evidence type="ECO:0000313" key="4">
    <source>
        <dbReference type="EMBL" id="KUJ44543.1"/>
    </source>
</evidence>
<dbReference type="Pfam" id="PF00067">
    <property type="entry name" value="p450"/>
    <property type="match status" value="1"/>
</dbReference>
<keyword evidence="2" id="KW-0503">Monooxygenase</keyword>
<evidence type="ECO:0000256" key="1">
    <source>
        <dbReference type="ARBA" id="ARBA00010617"/>
    </source>
</evidence>
<feature type="region of interest" description="Disordered" evidence="3">
    <location>
        <begin position="397"/>
        <end position="416"/>
    </location>
</feature>
<dbReference type="InterPro" id="IPR036396">
    <property type="entry name" value="Cyt_P450_sf"/>
</dbReference>
<dbReference type="AlphaFoldDB" id="A0A9X0LC35"/>
<keyword evidence="2" id="KW-0349">Heme</keyword>
<sequence length="416" mass="45690">MSGLPSAGHALLLDPSTRDDPTLYRRLHAEAPVLRTAGLWLVSGYQQVSRLAGDPRLVIDPRAGDPPLPLTQSERLESIFGGMLSFRDGAAHRRLRQLVSGAFSARRTNALDRTVRDLVAGLIAQAGDAEFDVVPAIAERLPVLTTCRLLDLPTEHWSRVDAWARTLTGQLFRFGQSADQLAEVHRQVDEMTRFIDDLAAERRDRSGDLVAELLDAAQGADARLSHDEFVSFVVLLFINGLETATAAISICVAQLLHRPELAARLRREPDHALEVVDECLRLQSPVWLAARRSLAPIEVDGQVIETNDPVFLLWAVANRDPAIFAYPDEFRPGRAGRHLAFGRGPHHCLGAAMARVQAAEVLRQLAAYEHLRAGAGPARRRHTAALNTYDSLPVTVTPAGEPLSRRAEARLHATSR</sequence>
<evidence type="ECO:0000313" key="5">
    <source>
        <dbReference type="Proteomes" id="UP000053246"/>
    </source>
</evidence>
<dbReference type="Proteomes" id="UP000053246">
    <property type="component" value="Unassembled WGS sequence"/>
</dbReference>
<reference evidence="4 5" key="1">
    <citation type="submission" date="2015-10" db="EMBL/GenBank/DDBJ databases">
        <authorList>
            <person name="Ju K.-S."/>
            <person name="Doroghazi J.R."/>
            <person name="Metcalf W.W."/>
        </authorList>
    </citation>
    <scope>NUCLEOTIDE SEQUENCE [LARGE SCALE GENOMIC DNA]</scope>
    <source>
        <strain evidence="4 5">NRRL B-24793</strain>
    </source>
</reference>
<organism evidence="4 5">
    <name type="scientific">Micromonospora maris</name>
    <dbReference type="NCBI Taxonomy" id="1003110"/>
    <lineage>
        <taxon>Bacteria</taxon>
        <taxon>Bacillati</taxon>
        <taxon>Actinomycetota</taxon>
        <taxon>Actinomycetes</taxon>
        <taxon>Micromonosporales</taxon>
        <taxon>Micromonosporaceae</taxon>
        <taxon>Micromonospora</taxon>
    </lineage>
</organism>
<dbReference type="PRINTS" id="PR00359">
    <property type="entry name" value="BP450"/>
</dbReference>
<dbReference type="EMBL" id="LMWI01000002">
    <property type="protein sequence ID" value="KUJ44543.1"/>
    <property type="molecule type" value="Genomic_DNA"/>
</dbReference>
<keyword evidence="5" id="KW-1185">Reference proteome</keyword>
<accession>A0A9X0LC35</accession>
<keyword evidence="2" id="KW-0479">Metal-binding</keyword>
<dbReference type="InterPro" id="IPR001128">
    <property type="entry name" value="Cyt_P450"/>
</dbReference>
<dbReference type="GO" id="GO:0004497">
    <property type="term" value="F:monooxygenase activity"/>
    <property type="evidence" value="ECO:0007669"/>
    <property type="project" value="UniProtKB-KW"/>
</dbReference>
<proteinExistence type="inferred from homology"/>
<dbReference type="Gene3D" id="1.10.630.10">
    <property type="entry name" value="Cytochrome P450"/>
    <property type="match status" value="1"/>
</dbReference>
<dbReference type="InterPro" id="IPR017972">
    <property type="entry name" value="Cyt_P450_CS"/>
</dbReference>
<dbReference type="GO" id="GO:0016705">
    <property type="term" value="F:oxidoreductase activity, acting on paired donors, with incorporation or reduction of molecular oxygen"/>
    <property type="evidence" value="ECO:0007669"/>
    <property type="project" value="InterPro"/>
</dbReference>
<name>A0A9X0LC35_9ACTN</name>
<dbReference type="PROSITE" id="PS00086">
    <property type="entry name" value="CYTOCHROME_P450"/>
    <property type="match status" value="1"/>
</dbReference>
<dbReference type="PANTHER" id="PTHR46696:SF1">
    <property type="entry name" value="CYTOCHROME P450 YJIB-RELATED"/>
    <property type="match status" value="1"/>
</dbReference>
<dbReference type="SUPFAM" id="SSF48264">
    <property type="entry name" value="Cytochrome P450"/>
    <property type="match status" value="1"/>
</dbReference>
<keyword evidence="2" id="KW-0560">Oxidoreductase</keyword>
<protein>
    <recommendedName>
        <fullName evidence="6">Cytochrome P450</fullName>
    </recommendedName>
</protein>
<gene>
    <name evidence="4" type="ORF">ADL17_15290</name>
</gene>
<dbReference type="PANTHER" id="PTHR46696">
    <property type="entry name" value="P450, PUTATIVE (EUROFUNG)-RELATED"/>
    <property type="match status" value="1"/>
</dbReference>
<dbReference type="InterPro" id="IPR002397">
    <property type="entry name" value="Cyt_P450_B"/>
</dbReference>